<evidence type="ECO:0000256" key="6">
    <source>
        <dbReference type="SAM" id="Phobius"/>
    </source>
</evidence>
<keyword evidence="3 6" id="KW-1133">Transmembrane helix</keyword>
<comment type="subcellular location">
    <subcellularLocation>
        <location evidence="1">Membrane</location>
        <topology evidence="1">Multi-pass membrane protein</topology>
    </subcellularLocation>
</comment>
<keyword evidence="2 6" id="KW-0812">Transmembrane</keyword>
<feature type="transmembrane region" description="Helical" evidence="6">
    <location>
        <begin position="79"/>
        <end position="99"/>
    </location>
</feature>
<evidence type="ECO:0000313" key="9">
    <source>
        <dbReference type="Proteomes" id="UP000251995"/>
    </source>
</evidence>
<dbReference type="PANTHER" id="PTHR37422">
    <property type="entry name" value="TEICHURONIC ACID BIOSYNTHESIS PROTEIN TUAE"/>
    <property type="match status" value="1"/>
</dbReference>
<gene>
    <name evidence="8" type="ORF">JS278_02856</name>
</gene>
<keyword evidence="4 6" id="KW-0472">Membrane</keyword>
<dbReference type="KEGG" id="acij:JS278_02856"/>
<evidence type="ECO:0000259" key="7">
    <source>
        <dbReference type="Pfam" id="PF04932"/>
    </source>
</evidence>
<evidence type="ECO:0000256" key="5">
    <source>
        <dbReference type="SAM" id="MobiDB-lite"/>
    </source>
</evidence>
<evidence type="ECO:0000256" key="4">
    <source>
        <dbReference type="ARBA" id="ARBA00023136"/>
    </source>
</evidence>
<feature type="transmembrane region" description="Helical" evidence="6">
    <location>
        <begin position="322"/>
        <end position="342"/>
    </location>
</feature>
<feature type="transmembrane region" description="Helical" evidence="6">
    <location>
        <begin position="196"/>
        <end position="226"/>
    </location>
</feature>
<keyword evidence="9" id="KW-1185">Reference proteome</keyword>
<name>A0A344UXJ3_9ACTN</name>
<feature type="transmembrane region" description="Helical" evidence="6">
    <location>
        <begin position="53"/>
        <end position="73"/>
    </location>
</feature>
<dbReference type="EMBL" id="CP025198">
    <property type="protein sequence ID" value="AXE39991.1"/>
    <property type="molecule type" value="Genomic_DNA"/>
</dbReference>
<dbReference type="Pfam" id="PF04932">
    <property type="entry name" value="Wzy_C"/>
    <property type="match status" value="1"/>
</dbReference>
<dbReference type="InterPro" id="IPR051533">
    <property type="entry name" value="WaaL-like"/>
</dbReference>
<organism evidence="8 9">
    <name type="scientific">Acidipropionibacterium virtanenii</name>
    <dbReference type="NCBI Taxonomy" id="2057246"/>
    <lineage>
        <taxon>Bacteria</taxon>
        <taxon>Bacillati</taxon>
        <taxon>Actinomycetota</taxon>
        <taxon>Actinomycetes</taxon>
        <taxon>Propionibacteriales</taxon>
        <taxon>Propionibacteriaceae</taxon>
        <taxon>Acidipropionibacterium</taxon>
    </lineage>
</organism>
<dbReference type="AlphaFoldDB" id="A0A344UXJ3"/>
<accession>A0A344UXJ3</accession>
<proteinExistence type="predicted"/>
<feature type="transmembrane region" description="Helical" evidence="6">
    <location>
        <begin position="12"/>
        <end position="41"/>
    </location>
</feature>
<feature type="region of interest" description="Disordered" evidence="5">
    <location>
        <begin position="417"/>
        <end position="459"/>
    </location>
</feature>
<dbReference type="Proteomes" id="UP000251995">
    <property type="component" value="Chromosome"/>
</dbReference>
<dbReference type="PANTHER" id="PTHR37422:SF13">
    <property type="entry name" value="LIPOPOLYSACCHARIDE BIOSYNTHESIS PROTEIN PA4999-RELATED"/>
    <property type="match status" value="1"/>
</dbReference>
<feature type="transmembrane region" description="Helical" evidence="6">
    <location>
        <begin position="164"/>
        <end position="184"/>
    </location>
</feature>
<evidence type="ECO:0000256" key="3">
    <source>
        <dbReference type="ARBA" id="ARBA00022989"/>
    </source>
</evidence>
<sequence>MTSSSGHWKPGIALGTVAALLVMRLPLSFVLFLVVPWAMIVGGCLRRRGPRSWPFNMLLACCFAASFASIVLLHPSSVLSTGNNAAIMTAAIGYTLVMFRSEHPGLAARNAIQGLYIGAACVWLMGIGEMVTGIKLLPILYPGANTIGYVASSRFMVSATYPNINDFCVVMTMLFIAVLAKMWFAPVRGARRWGRWLLLLTSTAMVIIMGSRGALMACIAGLGLLAILNIRRQYRAALGWRAVIYGGGAALAGLLALSQTHYIQDNSTLIRARILRSAMAMLADSPGNSLLGYGSLADYQSYAKAAFGPVLMDPHNLLLEMWLRYGVVALVLFIVVWLWVLLRGFLPRRPMVDWQTAFGLTIVVLLPVIGIVPSSMLRYHVTWLYLAAACLLTAEGITRRGGVEPFVLSGATPTVTADDLGDAHDDKTDHNPAEDGDQGRTDHAAEPAGARGVRTGAGD</sequence>
<dbReference type="InterPro" id="IPR007016">
    <property type="entry name" value="O-antigen_ligase-rel_domated"/>
</dbReference>
<feature type="domain" description="O-antigen ligase-related" evidence="7">
    <location>
        <begin position="198"/>
        <end position="334"/>
    </location>
</feature>
<evidence type="ECO:0000256" key="2">
    <source>
        <dbReference type="ARBA" id="ARBA00022692"/>
    </source>
</evidence>
<evidence type="ECO:0000313" key="8">
    <source>
        <dbReference type="EMBL" id="AXE39991.1"/>
    </source>
</evidence>
<reference evidence="8 9" key="1">
    <citation type="submission" date="2017-12" db="EMBL/GenBank/DDBJ databases">
        <title>The whole genome sequence of the Acidipropionibacterium virtanenii sp. nov. type strain JS278.</title>
        <authorList>
            <person name="Laine P."/>
            <person name="Deptula P."/>
            <person name="Varmanen P."/>
            <person name="Auvinen P."/>
        </authorList>
    </citation>
    <scope>NUCLEOTIDE SEQUENCE [LARGE SCALE GENOMIC DNA]</scope>
    <source>
        <strain evidence="8 9">JS278</strain>
    </source>
</reference>
<dbReference type="GO" id="GO:0016020">
    <property type="term" value="C:membrane"/>
    <property type="evidence" value="ECO:0007669"/>
    <property type="project" value="UniProtKB-SubCell"/>
</dbReference>
<feature type="compositionally biased region" description="Basic and acidic residues" evidence="5">
    <location>
        <begin position="421"/>
        <end position="445"/>
    </location>
</feature>
<feature type="transmembrane region" description="Helical" evidence="6">
    <location>
        <begin position="354"/>
        <end position="373"/>
    </location>
</feature>
<dbReference type="OrthoDB" id="3711901at2"/>
<protein>
    <recommendedName>
        <fullName evidence="7">O-antigen ligase-related domain-containing protein</fullName>
    </recommendedName>
</protein>
<feature type="transmembrane region" description="Helical" evidence="6">
    <location>
        <begin position="238"/>
        <end position="257"/>
    </location>
</feature>
<evidence type="ECO:0000256" key="1">
    <source>
        <dbReference type="ARBA" id="ARBA00004141"/>
    </source>
</evidence>
<feature type="transmembrane region" description="Helical" evidence="6">
    <location>
        <begin position="111"/>
        <end position="128"/>
    </location>
</feature>